<evidence type="ECO:0000313" key="2">
    <source>
        <dbReference type="EMBL" id="VFV43341.1"/>
    </source>
</evidence>
<feature type="compositionally biased region" description="Basic and acidic residues" evidence="1">
    <location>
        <begin position="1"/>
        <end position="16"/>
    </location>
</feature>
<proteinExistence type="predicted"/>
<dbReference type="AlphaFoldDB" id="A0A485P9V8"/>
<reference evidence="2 3" key="1">
    <citation type="submission" date="2019-01" db="EMBL/GenBank/DDBJ databases">
        <authorList>
            <person name="Alioto T."/>
            <person name="Alioto T."/>
        </authorList>
    </citation>
    <scope>NUCLEOTIDE SEQUENCE [LARGE SCALE GENOMIC DNA]</scope>
</reference>
<name>A0A485P9V8_LYNPA</name>
<feature type="region of interest" description="Disordered" evidence="1">
    <location>
        <begin position="1"/>
        <end position="28"/>
    </location>
</feature>
<dbReference type="Proteomes" id="UP000386466">
    <property type="component" value="Unassembled WGS sequence"/>
</dbReference>
<keyword evidence="3" id="KW-1185">Reference proteome</keyword>
<accession>A0A485P9V8</accession>
<sequence>MRTRRAQVEQKTHIAADRAGPSSSNESKAVVRFRSASAPLATVNGAHSPHVCAPSVVLSGPSASGTRRHEASTSSLDRFTTSRLSLCLRAV</sequence>
<protein>
    <submittedName>
        <fullName evidence="2">Uncharacterized protein</fullName>
    </submittedName>
</protein>
<organism evidence="2 3">
    <name type="scientific">Lynx pardinus</name>
    <name type="common">Iberian lynx</name>
    <name type="synonym">Felis pardina</name>
    <dbReference type="NCBI Taxonomy" id="191816"/>
    <lineage>
        <taxon>Eukaryota</taxon>
        <taxon>Metazoa</taxon>
        <taxon>Chordata</taxon>
        <taxon>Craniata</taxon>
        <taxon>Vertebrata</taxon>
        <taxon>Euteleostomi</taxon>
        <taxon>Mammalia</taxon>
        <taxon>Eutheria</taxon>
        <taxon>Laurasiatheria</taxon>
        <taxon>Carnivora</taxon>
        <taxon>Feliformia</taxon>
        <taxon>Felidae</taxon>
        <taxon>Felinae</taxon>
        <taxon>Lynx</taxon>
    </lineage>
</organism>
<gene>
    <name evidence="2" type="ORF">LYPA_23C003831</name>
</gene>
<evidence type="ECO:0000256" key="1">
    <source>
        <dbReference type="SAM" id="MobiDB-lite"/>
    </source>
</evidence>
<dbReference type="EMBL" id="CAAGRJ010033779">
    <property type="protein sequence ID" value="VFV43341.1"/>
    <property type="molecule type" value="Genomic_DNA"/>
</dbReference>
<evidence type="ECO:0000313" key="3">
    <source>
        <dbReference type="Proteomes" id="UP000386466"/>
    </source>
</evidence>